<reference evidence="6" key="1">
    <citation type="submission" date="2021-02" db="EMBL/GenBank/DDBJ databases">
        <title>Sequencing the genomes of 1000 actinobacteria strains.</title>
        <authorList>
            <person name="Klenk H.-P."/>
        </authorList>
    </citation>
    <scope>NUCLEOTIDE SEQUENCE</scope>
    <source>
        <strain evidence="6">DSM 22850</strain>
    </source>
</reference>
<keyword evidence="4" id="KW-0378">Hydrolase</keyword>
<dbReference type="GO" id="GO:0008033">
    <property type="term" value="P:tRNA processing"/>
    <property type="evidence" value="ECO:0007669"/>
    <property type="project" value="UniProtKB-KW"/>
</dbReference>
<dbReference type="Gene3D" id="3.30.230.10">
    <property type="match status" value="1"/>
</dbReference>
<dbReference type="SUPFAM" id="SSF54211">
    <property type="entry name" value="Ribosomal protein S5 domain 2-like"/>
    <property type="match status" value="1"/>
</dbReference>
<keyword evidence="5" id="KW-0694">RNA-binding</keyword>
<keyword evidence="3" id="KW-0255">Endonuclease</keyword>
<evidence type="ECO:0000313" key="6">
    <source>
        <dbReference type="EMBL" id="MBP1326556.1"/>
    </source>
</evidence>
<protein>
    <submittedName>
        <fullName evidence="6">Ribonuclease P protein component</fullName>
    </submittedName>
</protein>
<dbReference type="InterPro" id="IPR020568">
    <property type="entry name" value="Ribosomal_Su5_D2-typ_SF"/>
</dbReference>
<dbReference type="AlphaFoldDB" id="A0A940PWS0"/>
<evidence type="ECO:0000256" key="3">
    <source>
        <dbReference type="ARBA" id="ARBA00022759"/>
    </source>
</evidence>
<dbReference type="EMBL" id="JAFIDA010000001">
    <property type="protein sequence ID" value="MBP1326556.1"/>
    <property type="molecule type" value="Genomic_DNA"/>
</dbReference>
<keyword evidence="1" id="KW-0819">tRNA processing</keyword>
<accession>A0A940PWS0</accession>
<proteinExistence type="predicted"/>
<organism evidence="6 7">
    <name type="scientific">Leucobacter exalbidus</name>
    <dbReference type="NCBI Taxonomy" id="662960"/>
    <lineage>
        <taxon>Bacteria</taxon>
        <taxon>Bacillati</taxon>
        <taxon>Actinomycetota</taxon>
        <taxon>Actinomycetes</taxon>
        <taxon>Micrococcales</taxon>
        <taxon>Microbacteriaceae</taxon>
        <taxon>Leucobacter</taxon>
    </lineage>
</organism>
<dbReference type="Proteomes" id="UP000675163">
    <property type="component" value="Unassembled WGS sequence"/>
</dbReference>
<dbReference type="GO" id="GO:0000049">
    <property type="term" value="F:tRNA binding"/>
    <property type="evidence" value="ECO:0007669"/>
    <property type="project" value="InterPro"/>
</dbReference>
<dbReference type="GO" id="GO:0004526">
    <property type="term" value="F:ribonuclease P activity"/>
    <property type="evidence" value="ECO:0007669"/>
    <property type="project" value="InterPro"/>
</dbReference>
<sequence>MTRNLIRRRLKTIVERRIAEGTAGVDIVFRAFPSITEASFEELETEVNRALTRALRARPAEA</sequence>
<gene>
    <name evidence="6" type="ORF">JOF28_001788</name>
</gene>
<evidence type="ECO:0000256" key="1">
    <source>
        <dbReference type="ARBA" id="ARBA00022694"/>
    </source>
</evidence>
<evidence type="ECO:0000313" key="7">
    <source>
        <dbReference type="Proteomes" id="UP000675163"/>
    </source>
</evidence>
<evidence type="ECO:0000256" key="2">
    <source>
        <dbReference type="ARBA" id="ARBA00022722"/>
    </source>
</evidence>
<evidence type="ECO:0000256" key="5">
    <source>
        <dbReference type="ARBA" id="ARBA00022884"/>
    </source>
</evidence>
<name>A0A940PWS0_9MICO</name>
<keyword evidence="2" id="KW-0540">Nuclease</keyword>
<dbReference type="Pfam" id="PF00825">
    <property type="entry name" value="Ribonuclease_P"/>
    <property type="match status" value="1"/>
</dbReference>
<comment type="caution">
    <text evidence="6">The sequence shown here is derived from an EMBL/GenBank/DDBJ whole genome shotgun (WGS) entry which is preliminary data.</text>
</comment>
<dbReference type="InterPro" id="IPR014721">
    <property type="entry name" value="Ribsml_uS5_D2-typ_fold_subgr"/>
</dbReference>
<dbReference type="InterPro" id="IPR000100">
    <property type="entry name" value="RNase_P"/>
</dbReference>
<evidence type="ECO:0000256" key="4">
    <source>
        <dbReference type="ARBA" id="ARBA00022801"/>
    </source>
</evidence>
<keyword evidence="7" id="KW-1185">Reference proteome</keyword>